<accession>A0A1W1V3U7</accession>
<dbReference type="Proteomes" id="UP000192731">
    <property type="component" value="Unassembled WGS sequence"/>
</dbReference>
<keyword evidence="1" id="KW-0812">Transmembrane</keyword>
<gene>
    <name evidence="2" type="ORF">SAMN00017405_1804</name>
</gene>
<proteinExistence type="predicted"/>
<evidence type="ECO:0000313" key="3">
    <source>
        <dbReference type="Proteomes" id="UP000192731"/>
    </source>
</evidence>
<sequence>MVILIILAYLIIGVLEIYPLIEQKKKKELIAYSLTFSIAFVMSLLLSLGVEIPSPVYPIENAVKAIMGQ</sequence>
<organism evidence="2 3">
    <name type="scientific">Desulfonispora thiosulfatigenes DSM 11270</name>
    <dbReference type="NCBI Taxonomy" id="656914"/>
    <lineage>
        <taxon>Bacteria</taxon>
        <taxon>Bacillati</taxon>
        <taxon>Bacillota</taxon>
        <taxon>Clostridia</taxon>
        <taxon>Eubacteriales</taxon>
        <taxon>Peptococcaceae</taxon>
        <taxon>Desulfonispora</taxon>
    </lineage>
</organism>
<keyword evidence="3" id="KW-1185">Reference proteome</keyword>
<feature type="transmembrane region" description="Helical" evidence="1">
    <location>
        <begin position="29"/>
        <end position="50"/>
    </location>
</feature>
<keyword evidence="1" id="KW-1133">Transmembrane helix</keyword>
<evidence type="ECO:0000313" key="2">
    <source>
        <dbReference type="EMBL" id="SMB87965.1"/>
    </source>
</evidence>
<name>A0A1W1V3U7_DESTI</name>
<evidence type="ECO:0000256" key="1">
    <source>
        <dbReference type="SAM" id="Phobius"/>
    </source>
</evidence>
<dbReference type="STRING" id="656914.SAMN00017405_1804"/>
<dbReference type="RefSeq" id="WP_084052787.1">
    <property type="nucleotide sequence ID" value="NZ_FWWT01000015.1"/>
</dbReference>
<keyword evidence="1" id="KW-0472">Membrane</keyword>
<dbReference type="OrthoDB" id="2645074at2"/>
<feature type="transmembrane region" description="Helical" evidence="1">
    <location>
        <begin position="6"/>
        <end position="22"/>
    </location>
</feature>
<reference evidence="2 3" key="1">
    <citation type="submission" date="2017-04" db="EMBL/GenBank/DDBJ databases">
        <authorList>
            <person name="Afonso C.L."/>
            <person name="Miller P.J."/>
            <person name="Scott M.A."/>
            <person name="Spackman E."/>
            <person name="Goraichik I."/>
            <person name="Dimitrov K.M."/>
            <person name="Suarez D.L."/>
            <person name="Swayne D.E."/>
        </authorList>
    </citation>
    <scope>NUCLEOTIDE SEQUENCE [LARGE SCALE GENOMIC DNA]</scope>
    <source>
        <strain evidence="2 3">DSM 11270</strain>
    </source>
</reference>
<protein>
    <submittedName>
        <fullName evidence="2">Uncharacterized protein</fullName>
    </submittedName>
</protein>
<dbReference type="AlphaFoldDB" id="A0A1W1V3U7"/>
<dbReference type="EMBL" id="FWWT01000015">
    <property type="protein sequence ID" value="SMB87965.1"/>
    <property type="molecule type" value="Genomic_DNA"/>
</dbReference>